<proteinExistence type="predicted"/>
<dbReference type="RefSeq" id="WP_167925204.1">
    <property type="nucleotide sequence ID" value="NZ_JAATVY010000006.1"/>
</dbReference>
<name>A0ABX0XW79_9ACTN</name>
<evidence type="ECO:0000313" key="1">
    <source>
        <dbReference type="EMBL" id="NJC70290.1"/>
    </source>
</evidence>
<sequence>MDFNERQQADFNGVQPAGGPYFLAPNTPIILEVWFGDPGEDHGAQWIMAHPLAGEAPTKLVVSNHYKSLDYSVGCVEQNGPPIPCPGQGPYYRYGVTITNAGLSAVHFNLQGGGNT</sequence>
<protein>
    <submittedName>
        <fullName evidence="1">Uncharacterized protein</fullName>
    </submittedName>
</protein>
<comment type="caution">
    <text evidence="1">The sequence shown here is derived from an EMBL/GenBank/DDBJ whole genome shotgun (WGS) entry which is preliminary data.</text>
</comment>
<reference evidence="1 2" key="1">
    <citation type="submission" date="2020-03" db="EMBL/GenBank/DDBJ databases">
        <title>WGS of the type strain of Planosporangium spp.</title>
        <authorList>
            <person name="Thawai C."/>
        </authorList>
    </citation>
    <scope>NUCLEOTIDE SEQUENCE [LARGE SCALE GENOMIC DNA]</scope>
    <source>
        <strain evidence="1 2">TBRC 5610</strain>
    </source>
</reference>
<dbReference type="EMBL" id="JAATVY010000006">
    <property type="protein sequence ID" value="NJC70290.1"/>
    <property type="molecule type" value="Genomic_DNA"/>
</dbReference>
<evidence type="ECO:0000313" key="2">
    <source>
        <dbReference type="Proteomes" id="UP000722989"/>
    </source>
</evidence>
<gene>
    <name evidence="1" type="ORF">HC031_11295</name>
</gene>
<keyword evidence="2" id="KW-1185">Reference proteome</keyword>
<accession>A0ABX0XW79</accession>
<dbReference type="Proteomes" id="UP000722989">
    <property type="component" value="Unassembled WGS sequence"/>
</dbReference>
<organism evidence="1 2">
    <name type="scientific">Planosporangium thailandense</name>
    <dbReference type="NCBI Taxonomy" id="765197"/>
    <lineage>
        <taxon>Bacteria</taxon>
        <taxon>Bacillati</taxon>
        <taxon>Actinomycetota</taxon>
        <taxon>Actinomycetes</taxon>
        <taxon>Micromonosporales</taxon>
        <taxon>Micromonosporaceae</taxon>
        <taxon>Planosporangium</taxon>
    </lineage>
</organism>